<dbReference type="GO" id="GO:0016829">
    <property type="term" value="F:lyase activity"/>
    <property type="evidence" value="ECO:0007669"/>
    <property type="project" value="UniProtKB-KW"/>
</dbReference>
<proteinExistence type="inferred from homology"/>
<dbReference type="RefSeq" id="WP_092319436.1">
    <property type="nucleotide sequence ID" value="NZ_FOKY01000012.1"/>
</dbReference>
<dbReference type="Gene3D" id="3.40.640.10">
    <property type="entry name" value="Type I PLP-dependent aspartate aminotransferase-like (Major domain)"/>
    <property type="match status" value="1"/>
</dbReference>
<dbReference type="Proteomes" id="UP000240042">
    <property type="component" value="Unassembled WGS sequence"/>
</dbReference>
<evidence type="ECO:0000256" key="2">
    <source>
        <dbReference type="ARBA" id="ARBA00022898"/>
    </source>
</evidence>
<dbReference type="PANTHER" id="PTHR43586:SF4">
    <property type="entry name" value="ISOPENICILLIN N EPIMERASE"/>
    <property type="match status" value="1"/>
</dbReference>
<dbReference type="AlphaFoldDB" id="A0A1I1EFR5"/>
<evidence type="ECO:0000313" key="6">
    <source>
        <dbReference type="EMBL" id="SFB85955.1"/>
    </source>
</evidence>
<comment type="cofactor">
    <cofactor evidence="1 4">
        <name>pyridoxal 5'-phosphate</name>
        <dbReference type="ChEBI" id="CHEBI:597326"/>
    </cofactor>
</comment>
<dbReference type="PANTHER" id="PTHR43586">
    <property type="entry name" value="CYSTEINE DESULFURASE"/>
    <property type="match status" value="1"/>
</dbReference>
<dbReference type="Pfam" id="PF00266">
    <property type="entry name" value="Aminotran_5"/>
    <property type="match status" value="1"/>
</dbReference>
<dbReference type="PROSITE" id="PS00595">
    <property type="entry name" value="AA_TRANSFER_CLASS_5"/>
    <property type="match status" value="1"/>
</dbReference>
<dbReference type="InterPro" id="IPR015424">
    <property type="entry name" value="PyrdxlP-dep_Trfase"/>
</dbReference>
<dbReference type="SUPFAM" id="SSF53383">
    <property type="entry name" value="PLP-dependent transferases"/>
    <property type="match status" value="1"/>
</dbReference>
<feature type="domain" description="Aminotransferase class V" evidence="5">
    <location>
        <begin position="2"/>
        <end position="362"/>
    </location>
</feature>
<dbReference type="InterPro" id="IPR000192">
    <property type="entry name" value="Aminotrans_V_dom"/>
</dbReference>
<reference evidence="7" key="1">
    <citation type="submission" date="2016-10" db="EMBL/GenBank/DDBJ databases">
        <authorList>
            <person name="Varghese N."/>
            <person name="Submissions S."/>
        </authorList>
    </citation>
    <scope>NUCLEOTIDE SEQUENCE [LARGE SCALE GENOMIC DNA]</scope>
    <source>
        <strain evidence="7">ATCC 43811</strain>
    </source>
</reference>
<organism evidence="6 7">
    <name type="scientific">Brevinema andersonii</name>
    <dbReference type="NCBI Taxonomy" id="34097"/>
    <lineage>
        <taxon>Bacteria</taxon>
        <taxon>Pseudomonadati</taxon>
        <taxon>Spirochaetota</taxon>
        <taxon>Spirochaetia</taxon>
        <taxon>Brevinematales</taxon>
        <taxon>Brevinemataceae</taxon>
        <taxon>Brevinema</taxon>
    </lineage>
</organism>
<keyword evidence="6" id="KW-0456">Lyase</keyword>
<dbReference type="EMBL" id="FOKY01000012">
    <property type="protein sequence ID" value="SFB85955.1"/>
    <property type="molecule type" value="Genomic_DNA"/>
</dbReference>
<sequence length="371" mass="41307">MIWFDNAATSHPKPEAVYQTRDKYFREGIVSEGRGIYSQAQSAQLLFTETRRTLSTLFHGYGSEYIFFTSGATEALNIVIQNTKNNNHIVSTMAHHNAVRRTLFAMNLKNISHTICAPLTYTNFRTLLKNAIQPNTTLLILNHCSNVNGSVQPIDEIVFWTKKHYPHIKILVDAAQSAGHLPVFQKDWHIDYIAITAHKGLFGSAGLGALLTNPNDLIKPIIFGGTGHHSTSTDMISKPDMFEAGTRDGASIGAWNEGVKFILEQGLPSIQEHENMLKNYFLENLALLPKFTVYSNNDGVPVISLTHCEMASEEIASVLAEEKIAVRAGLHCAPDMHEFLGTKTHGTVRFSFNIFNNIKEIDTALQILKNL</sequence>
<dbReference type="OrthoDB" id="9804366at2"/>
<keyword evidence="7" id="KW-1185">Reference proteome</keyword>
<dbReference type="STRING" id="34097.SAMN02745150_01096"/>
<evidence type="ECO:0000256" key="4">
    <source>
        <dbReference type="RuleBase" id="RU004504"/>
    </source>
</evidence>
<dbReference type="Gene3D" id="3.90.1150.10">
    <property type="entry name" value="Aspartate Aminotransferase, domain 1"/>
    <property type="match status" value="1"/>
</dbReference>
<name>A0A1I1EFR5_BREAD</name>
<evidence type="ECO:0000256" key="3">
    <source>
        <dbReference type="RuleBase" id="RU004075"/>
    </source>
</evidence>
<comment type="similarity">
    <text evidence="3">Belongs to the class-V pyridoxal-phosphate-dependent aminotransferase family.</text>
</comment>
<gene>
    <name evidence="6" type="ORF">SAMN02745150_01096</name>
</gene>
<accession>A0A1I1EFR5</accession>
<dbReference type="InterPro" id="IPR015422">
    <property type="entry name" value="PyrdxlP-dep_Trfase_small"/>
</dbReference>
<dbReference type="InterPro" id="IPR020578">
    <property type="entry name" value="Aminotrans_V_PyrdxlP_BS"/>
</dbReference>
<dbReference type="InterPro" id="IPR015421">
    <property type="entry name" value="PyrdxlP-dep_Trfase_major"/>
</dbReference>
<evidence type="ECO:0000256" key="1">
    <source>
        <dbReference type="ARBA" id="ARBA00001933"/>
    </source>
</evidence>
<evidence type="ECO:0000313" key="7">
    <source>
        <dbReference type="Proteomes" id="UP000240042"/>
    </source>
</evidence>
<evidence type="ECO:0000259" key="5">
    <source>
        <dbReference type="Pfam" id="PF00266"/>
    </source>
</evidence>
<keyword evidence="2" id="KW-0663">Pyridoxal phosphate</keyword>
<protein>
    <submittedName>
        <fullName evidence="6">Selenocysteine lyase/Cysteine desulfurase</fullName>
    </submittedName>
</protein>